<reference evidence="2" key="1">
    <citation type="submission" date="2016-11" db="EMBL/GenBank/DDBJ databases">
        <authorList>
            <person name="Varghese N."/>
            <person name="Submissions S."/>
        </authorList>
    </citation>
    <scope>NUCLEOTIDE SEQUENCE [LARGE SCALE GENOMIC DNA]</scope>
    <source>
        <strain evidence="2">DSM 2635</strain>
    </source>
</reference>
<dbReference type="EMBL" id="FQWX01000013">
    <property type="protein sequence ID" value="SHG97933.1"/>
    <property type="molecule type" value="Genomic_DNA"/>
</dbReference>
<dbReference type="AlphaFoldDB" id="A0A1M5P9M1"/>
<name>A0A1M5P9M1_9FIRM</name>
<evidence type="ECO:0000313" key="2">
    <source>
        <dbReference type="Proteomes" id="UP000243255"/>
    </source>
</evidence>
<sequence length="202" mass="23890">MESRGYKEDLREMILDMAYKELENYVSKKGAQKYFEGNVDKIISENIKKVNQGIDTSRVYSSVLKRGSYQENISSIGRIIKKEELFKSKNELIKFARYLGIKLNGRSSYNQVLRKISNHIYLNRSLYSKKYFKYKRGESEYILEPEKIKEQLVESYKSKTRDDMKSIAKLLDIKVDDEYTAEEIRKKVINHIIKEKITKKGK</sequence>
<dbReference type="Proteomes" id="UP000243255">
    <property type="component" value="Unassembled WGS sequence"/>
</dbReference>
<organism evidence="1 2">
    <name type="scientific">Asaccharospora irregularis DSM 2635</name>
    <dbReference type="NCBI Taxonomy" id="1121321"/>
    <lineage>
        <taxon>Bacteria</taxon>
        <taxon>Bacillati</taxon>
        <taxon>Bacillota</taxon>
        <taxon>Clostridia</taxon>
        <taxon>Peptostreptococcales</taxon>
        <taxon>Peptostreptococcaceae</taxon>
        <taxon>Asaccharospora</taxon>
    </lineage>
</organism>
<proteinExistence type="predicted"/>
<keyword evidence="2" id="KW-1185">Reference proteome</keyword>
<gene>
    <name evidence="1" type="ORF">SAMN04488530_11332</name>
</gene>
<accession>A0A1M5P9M1</accession>
<evidence type="ECO:0000313" key="1">
    <source>
        <dbReference type="EMBL" id="SHG97933.1"/>
    </source>
</evidence>
<dbReference type="RefSeq" id="WP_073125864.1">
    <property type="nucleotide sequence ID" value="NZ_BAABCH010000098.1"/>
</dbReference>
<dbReference type="OrthoDB" id="1756720at2"/>
<protein>
    <submittedName>
        <fullName evidence="1">Uncharacterized protein</fullName>
    </submittedName>
</protein>